<comment type="caution">
    <text evidence="8">The sequence shown here is derived from an EMBL/GenBank/DDBJ whole genome shotgun (WGS) entry which is preliminary data.</text>
</comment>
<dbReference type="Pfam" id="PF01867">
    <property type="entry name" value="Cas_Cas1"/>
    <property type="match status" value="1"/>
</dbReference>
<protein>
    <submittedName>
        <fullName evidence="8">Type I-F CRISPR-associated endonuclease Cas1f</fullName>
    </submittedName>
</protein>
<dbReference type="InterPro" id="IPR042211">
    <property type="entry name" value="CRISPR-assoc_Cas1_N"/>
</dbReference>
<dbReference type="NCBIfam" id="TIGR00287">
    <property type="entry name" value="cas1"/>
    <property type="match status" value="1"/>
</dbReference>
<evidence type="ECO:0000256" key="3">
    <source>
        <dbReference type="ARBA" id="ARBA00022759"/>
    </source>
</evidence>
<evidence type="ECO:0000256" key="4">
    <source>
        <dbReference type="ARBA" id="ARBA00022801"/>
    </source>
</evidence>
<proteinExistence type="predicted"/>
<evidence type="ECO:0000256" key="7">
    <source>
        <dbReference type="ARBA" id="ARBA00023125"/>
    </source>
</evidence>
<dbReference type="Gene3D" id="3.100.10.20">
    <property type="entry name" value="CRISPR-associated endonuclease Cas1, N-terminal domain"/>
    <property type="match status" value="1"/>
</dbReference>
<keyword evidence="2" id="KW-0479">Metal-binding</keyword>
<dbReference type="Gene3D" id="1.20.120.920">
    <property type="entry name" value="CRISPR-associated endonuclease Cas1, C-terminal domain"/>
    <property type="match status" value="1"/>
</dbReference>
<dbReference type="GO" id="GO:0046872">
    <property type="term" value="F:metal ion binding"/>
    <property type="evidence" value="ECO:0007669"/>
    <property type="project" value="UniProtKB-KW"/>
</dbReference>
<evidence type="ECO:0000313" key="8">
    <source>
        <dbReference type="EMBL" id="MDS1821507.1"/>
    </source>
</evidence>
<evidence type="ECO:0000256" key="2">
    <source>
        <dbReference type="ARBA" id="ARBA00022723"/>
    </source>
</evidence>
<reference evidence="8" key="1">
    <citation type="submission" date="2023-06" db="EMBL/GenBank/DDBJ databases">
        <title>Genomic Diversity of Vibrio spp. and Metagenomic Analysis of Pathogens in Florida Gulf Coastal Waters Following Hurricane Ian.</title>
        <authorList>
            <person name="Brumfield K.D."/>
        </authorList>
    </citation>
    <scope>NUCLEOTIDE SEQUENCE</scope>
    <source>
        <strain evidence="8">WBS2B-138</strain>
    </source>
</reference>
<dbReference type="GO" id="GO:0016787">
    <property type="term" value="F:hydrolase activity"/>
    <property type="evidence" value="ECO:0007669"/>
    <property type="project" value="UniProtKB-KW"/>
</dbReference>
<evidence type="ECO:0000256" key="5">
    <source>
        <dbReference type="ARBA" id="ARBA00022842"/>
    </source>
</evidence>
<accession>A0AAW8PZ69</accession>
<dbReference type="GO" id="GO:0051607">
    <property type="term" value="P:defense response to virus"/>
    <property type="evidence" value="ECO:0007669"/>
    <property type="project" value="UniProtKB-KW"/>
</dbReference>
<name>A0AAW8PZ69_VIBPH</name>
<dbReference type="Proteomes" id="UP001253193">
    <property type="component" value="Unassembled WGS sequence"/>
</dbReference>
<keyword evidence="5" id="KW-0460">Magnesium</keyword>
<dbReference type="NCBIfam" id="TIGR03637">
    <property type="entry name" value="cas1_YPEST"/>
    <property type="match status" value="1"/>
</dbReference>
<keyword evidence="6" id="KW-0051">Antiviral defense</keyword>
<evidence type="ECO:0000313" key="9">
    <source>
        <dbReference type="Proteomes" id="UP001253193"/>
    </source>
</evidence>
<dbReference type="GO" id="GO:0004520">
    <property type="term" value="F:DNA endonuclease activity"/>
    <property type="evidence" value="ECO:0007669"/>
    <property type="project" value="InterPro"/>
</dbReference>
<dbReference type="InterPro" id="IPR002729">
    <property type="entry name" value="CRISPR-assoc_Cas1"/>
</dbReference>
<dbReference type="InterPro" id="IPR042206">
    <property type="entry name" value="CRISPR-assoc_Cas1_C"/>
</dbReference>
<dbReference type="GO" id="GO:0003677">
    <property type="term" value="F:DNA binding"/>
    <property type="evidence" value="ECO:0007669"/>
    <property type="project" value="UniProtKB-KW"/>
</dbReference>
<gene>
    <name evidence="8" type="primary">cas1f</name>
    <name evidence="8" type="ORF">QX249_12615</name>
</gene>
<sequence length="286" mass="32015">MISHSKRNGLTILEHCKVLVSKGRVAYVKANGNEEMYYSIPYANISVIMLGSGTTITDEAAKLLANEGTLVGFSGGGGVPIFMGSLNEYRPTKYSQQWFEIWRDETKRLQAAKLLQKIRVNFTNKSLTNTEVHSEIILLGERFLENIANSDNQESILLAEGRYIKNVYKIMADNLGYQFVREHRGEDIINKNVTNTNYYCYGLAASALWSLGIPYSLALLHGKTRRGGLVFDLADVIKCGIPLFTAMKSTSKGSEFKREIKECIDKSRAFEVLFDSIKDVIDDAAL</sequence>
<dbReference type="EMBL" id="JAUHGG010000003">
    <property type="protein sequence ID" value="MDS1821507.1"/>
    <property type="molecule type" value="Genomic_DNA"/>
</dbReference>
<dbReference type="AlphaFoldDB" id="A0AAW8PZ69"/>
<keyword evidence="1" id="KW-0540">Nuclease</keyword>
<dbReference type="InterPro" id="IPR019857">
    <property type="entry name" value="CRISPR-assoc_Cas1_YPEST-subtyp"/>
</dbReference>
<organism evidence="8 9">
    <name type="scientific">Vibrio parahaemolyticus</name>
    <dbReference type="NCBI Taxonomy" id="670"/>
    <lineage>
        <taxon>Bacteria</taxon>
        <taxon>Pseudomonadati</taxon>
        <taxon>Pseudomonadota</taxon>
        <taxon>Gammaproteobacteria</taxon>
        <taxon>Vibrionales</taxon>
        <taxon>Vibrionaceae</taxon>
        <taxon>Vibrio</taxon>
    </lineage>
</organism>
<evidence type="ECO:0000256" key="1">
    <source>
        <dbReference type="ARBA" id="ARBA00022722"/>
    </source>
</evidence>
<keyword evidence="4" id="KW-0378">Hydrolase</keyword>
<evidence type="ECO:0000256" key="6">
    <source>
        <dbReference type="ARBA" id="ARBA00023118"/>
    </source>
</evidence>
<dbReference type="RefSeq" id="WP_311020404.1">
    <property type="nucleotide sequence ID" value="NZ_JAUHGG010000003.1"/>
</dbReference>
<keyword evidence="7" id="KW-0238">DNA-binding</keyword>
<dbReference type="GO" id="GO:0043571">
    <property type="term" value="P:maintenance of CRISPR repeat elements"/>
    <property type="evidence" value="ECO:0007669"/>
    <property type="project" value="InterPro"/>
</dbReference>
<keyword evidence="3 8" id="KW-0255">Endonuclease</keyword>